<evidence type="ECO:0000313" key="11">
    <source>
        <dbReference type="Proteomes" id="UP000248925"/>
    </source>
</evidence>
<dbReference type="InterPro" id="IPR003660">
    <property type="entry name" value="HAMP_dom"/>
</dbReference>
<organism evidence="10 11">
    <name type="scientific">Rhizobium tubonense</name>
    <dbReference type="NCBI Taxonomy" id="484088"/>
    <lineage>
        <taxon>Bacteria</taxon>
        <taxon>Pseudomonadati</taxon>
        <taxon>Pseudomonadota</taxon>
        <taxon>Alphaproteobacteria</taxon>
        <taxon>Hyphomicrobiales</taxon>
        <taxon>Rhizobiaceae</taxon>
        <taxon>Rhizobium/Agrobacterium group</taxon>
        <taxon>Rhizobium</taxon>
    </lineage>
</organism>
<reference evidence="10 11" key="1">
    <citation type="journal article" date="2018" name="Sci. Rep.">
        <title>Rhizobium tumorigenes sp. nov., a novel plant tumorigenic bacterium isolated from cane gall tumors on thornless blackberry.</title>
        <authorList>
            <person name="Kuzmanovi N."/>
            <person name="Smalla K."/>
            <person name="Gronow S."/>
            <person name="PuBawska J."/>
        </authorList>
    </citation>
    <scope>NUCLEOTIDE SEQUENCE [LARGE SCALE GENOMIC DNA]</scope>
    <source>
        <strain evidence="10 11">CCBAU 85046</strain>
    </source>
</reference>
<feature type="domain" description="HAMP" evidence="9">
    <location>
        <begin position="210"/>
        <end position="263"/>
    </location>
</feature>
<evidence type="ECO:0000256" key="2">
    <source>
        <dbReference type="ARBA" id="ARBA00022500"/>
    </source>
</evidence>
<dbReference type="InterPro" id="IPR051310">
    <property type="entry name" value="MCP_chemotaxis"/>
</dbReference>
<dbReference type="Pfam" id="PF00015">
    <property type="entry name" value="MCPsignal"/>
    <property type="match status" value="1"/>
</dbReference>
<feature type="region of interest" description="Disordered" evidence="6">
    <location>
        <begin position="269"/>
        <end position="289"/>
    </location>
</feature>
<dbReference type="CDD" id="cd11386">
    <property type="entry name" value="MCP_signal"/>
    <property type="match status" value="1"/>
</dbReference>
<evidence type="ECO:0000256" key="1">
    <source>
        <dbReference type="ARBA" id="ARBA00004370"/>
    </source>
</evidence>
<gene>
    <name evidence="10" type="ORF">CPY51_27040</name>
</gene>
<protein>
    <submittedName>
        <fullName evidence="10">Methyl-accepting chemotaxis protein</fullName>
    </submittedName>
</protein>
<keyword evidence="7" id="KW-0472">Membrane</keyword>
<dbReference type="Proteomes" id="UP000248925">
    <property type="component" value="Unassembled WGS sequence"/>
</dbReference>
<comment type="caution">
    <text evidence="10">The sequence shown here is derived from an EMBL/GenBank/DDBJ whole genome shotgun (WGS) entry which is preliminary data.</text>
</comment>
<evidence type="ECO:0000313" key="10">
    <source>
        <dbReference type="EMBL" id="PZM09178.1"/>
    </source>
</evidence>
<name>A0A2W4CD63_9HYPH</name>
<feature type="transmembrane region" description="Helical" evidence="7">
    <location>
        <begin position="185"/>
        <end position="209"/>
    </location>
</feature>
<dbReference type="FunFam" id="1.10.287.950:FF:000001">
    <property type="entry name" value="Methyl-accepting chemotaxis sensory transducer"/>
    <property type="match status" value="1"/>
</dbReference>
<dbReference type="Gene3D" id="1.10.8.500">
    <property type="entry name" value="HAMP domain in histidine kinase"/>
    <property type="match status" value="1"/>
</dbReference>
<feature type="domain" description="Methyl-accepting transducer" evidence="8">
    <location>
        <begin position="348"/>
        <end position="577"/>
    </location>
</feature>
<keyword evidence="2" id="KW-0145">Chemotaxis</keyword>
<accession>A0A2W4CD63</accession>
<dbReference type="Pfam" id="PF12729">
    <property type="entry name" value="4HB_MCP_1"/>
    <property type="match status" value="1"/>
</dbReference>
<dbReference type="AlphaFoldDB" id="A0A2W4CD63"/>
<dbReference type="GO" id="GO:0004888">
    <property type="term" value="F:transmembrane signaling receptor activity"/>
    <property type="evidence" value="ECO:0007669"/>
    <property type="project" value="TreeGrafter"/>
</dbReference>
<comment type="similarity">
    <text evidence="3">Belongs to the methyl-accepting chemotaxis (MCP) protein family.</text>
</comment>
<dbReference type="PROSITE" id="PS50885">
    <property type="entry name" value="HAMP"/>
    <property type="match status" value="2"/>
</dbReference>
<dbReference type="CDD" id="cd06225">
    <property type="entry name" value="HAMP"/>
    <property type="match status" value="1"/>
</dbReference>
<dbReference type="InterPro" id="IPR024478">
    <property type="entry name" value="HlyB_4HB_MCP"/>
</dbReference>
<dbReference type="PROSITE" id="PS50111">
    <property type="entry name" value="CHEMOTAXIS_TRANSDUC_2"/>
    <property type="match status" value="1"/>
</dbReference>
<evidence type="ECO:0000256" key="5">
    <source>
        <dbReference type="SAM" id="Coils"/>
    </source>
</evidence>
<sequence length="608" mass="64876">MFNFKIRTLLPLLFVSFLGIVLIQGIIAASSLSSLDQNISLIGRNNIPRTEKLNNILSAVNDVRRSYADYLLATTKTDYHNAEQTLKIRRARMDVALKDFTPVATTDYMRSNFARLQKTLTDDGALADKIIGLSLQNKKGDAGALYRGEMSMSYNNIRTLIDGMIAKDHQTTDEHLGQASADYSFSISAIAGALIVALIAAAGAAVIALKRISRPISTITARMKLLANGELEQQIPFAERHDEIGEMAAAVSVFRQNAIDRVALERQAVETRTEAEQERAGREADKAHDDAEIRAAVEALAGALDALSEGDLGHRIEQPFAGHLDRLRSDYNSAIAKLDAALQAVGNNAHAIDAGADEIRNAADGLARRTEQQAASVEETAAALEQITTTVKDTAHRAEEAGALVTRTRAGAEHSGEVVRKAVGAMTEIQQSSEKISDIIGVIDEIAFQTNLLALNAGVEAARAGEAGKGFAVVAQEVRELAQRSAKAAKEIEALISASNSQVRNGVALVGDTGKALDAIVAQVQEISTHVGAIVTATREQSTGLHEINKAVNAMDQGTQQNAAMVEEQTAASHGLAGEAEKLMQLLAQFNIASNRQAAPVSRGRRAA</sequence>
<dbReference type="PANTHER" id="PTHR43531">
    <property type="entry name" value="PROTEIN ICFG"/>
    <property type="match status" value="1"/>
</dbReference>
<dbReference type="RefSeq" id="WP_111163328.1">
    <property type="nucleotide sequence ID" value="NZ_PCDP01000061.1"/>
</dbReference>
<proteinExistence type="inferred from homology"/>
<dbReference type="SUPFAM" id="SSF58104">
    <property type="entry name" value="Methyl-accepting chemotaxis protein (MCP) signaling domain"/>
    <property type="match status" value="1"/>
</dbReference>
<dbReference type="PANTHER" id="PTHR43531:SF11">
    <property type="entry name" value="METHYL-ACCEPTING CHEMOTAXIS PROTEIN 3"/>
    <property type="match status" value="1"/>
</dbReference>
<evidence type="ECO:0000259" key="8">
    <source>
        <dbReference type="PROSITE" id="PS50111"/>
    </source>
</evidence>
<feature type="domain" description="HAMP" evidence="9">
    <location>
        <begin position="291"/>
        <end position="343"/>
    </location>
</feature>
<evidence type="ECO:0000259" key="9">
    <source>
        <dbReference type="PROSITE" id="PS50885"/>
    </source>
</evidence>
<dbReference type="InterPro" id="IPR004089">
    <property type="entry name" value="MCPsignal_dom"/>
</dbReference>
<dbReference type="EMBL" id="PCDP01000061">
    <property type="protein sequence ID" value="PZM09178.1"/>
    <property type="molecule type" value="Genomic_DNA"/>
</dbReference>
<dbReference type="SMART" id="SM00304">
    <property type="entry name" value="HAMP"/>
    <property type="match status" value="2"/>
</dbReference>
<keyword evidence="7" id="KW-1133">Transmembrane helix</keyword>
<feature type="coiled-coil region" evidence="5">
    <location>
        <begin position="324"/>
        <end position="387"/>
    </location>
</feature>
<evidence type="ECO:0000256" key="7">
    <source>
        <dbReference type="SAM" id="Phobius"/>
    </source>
</evidence>
<dbReference type="GO" id="GO:0005886">
    <property type="term" value="C:plasma membrane"/>
    <property type="evidence" value="ECO:0007669"/>
    <property type="project" value="TreeGrafter"/>
</dbReference>
<dbReference type="GO" id="GO:0006935">
    <property type="term" value="P:chemotaxis"/>
    <property type="evidence" value="ECO:0007669"/>
    <property type="project" value="UniProtKB-KW"/>
</dbReference>
<dbReference type="SMART" id="SM00283">
    <property type="entry name" value="MA"/>
    <property type="match status" value="1"/>
</dbReference>
<evidence type="ECO:0000256" key="3">
    <source>
        <dbReference type="ARBA" id="ARBA00029447"/>
    </source>
</evidence>
<keyword evidence="4" id="KW-0807">Transducer</keyword>
<keyword evidence="7" id="KW-0812">Transmembrane</keyword>
<comment type="subcellular location">
    <subcellularLocation>
        <location evidence="1">Membrane</location>
    </subcellularLocation>
</comment>
<keyword evidence="5" id="KW-0175">Coiled coil</keyword>
<dbReference type="OrthoDB" id="7293398at2"/>
<keyword evidence="11" id="KW-1185">Reference proteome</keyword>
<evidence type="ECO:0000256" key="4">
    <source>
        <dbReference type="PROSITE-ProRule" id="PRU00284"/>
    </source>
</evidence>
<dbReference type="GO" id="GO:0007165">
    <property type="term" value="P:signal transduction"/>
    <property type="evidence" value="ECO:0007669"/>
    <property type="project" value="UniProtKB-KW"/>
</dbReference>
<dbReference type="Gene3D" id="1.10.287.950">
    <property type="entry name" value="Methyl-accepting chemotaxis protein"/>
    <property type="match status" value="1"/>
</dbReference>
<dbReference type="Pfam" id="PF00672">
    <property type="entry name" value="HAMP"/>
    <property type="match status" value="1"/>
</dbReference>
<evidence type="ECO:0000256" key="6">
    <source>
        <dbReference type="SAM" id="MobiDB-lite"/>
    </source>
</evidence>